<feature type="transmembrane region" description="Helical" evidence="9">
    <location>
        <begin position="105"/>
        <end position="127"/>
    </location>
</feature>
<comment type="subcellular location">
    <subcellularLocation>
        <location evidence="1 9">Cell membrane</location>
        <topology evidence="1 9">Multi-pass membrane protein</topology>
    </subcellularLocation>
</comment>
<feature type="transmembrane region" description="Helical" evidence="9">
    <location>
        <begin position="333"/>
        <end position="352"/>
    </location>
</feature>
<accession>A0A0M7BK93</accession>
<feature type="transmembrane region" description="Helical" evidence="9">
    <location>
        <begin position="80"/>
        <end position="99"/>
    </location>
</feature>
<keyword evidence="4" id="KW-0997">Cell inner membrane</keyword>
<dbReference type="InterPro" id="IPR011701">
    <property type="entry name" value="MFS"/>
</dbReference>
<dbReference type="HAMAP" id="MF_00517">
    <property type="entry name" value="MFS_SotB"/>
    <property type="match status" value="1"/>
</dbReference>
<feature type="transmembrane region" description="Helical" evidence="9">
    <location>
        <begin position="48"/>
        <end position="68"/>
    </location>
</feature>
<evidence type="ECO:0000313" key="11">
    <source>
        <dbReference type="EMBL" id="STQ11895.1"/>
    </source>
</evidence>
<evidence type="ECO:0000256" key="6">
    <source>
        <dbReference type="ARBA" id="ARBA00022692"/>
    </source>
</evidence>
<reference evidence="11 12" key="1">
    <citation type="submission" date="2018-06" db="EMBL/GenBank/DDBJ databases">
        <authorList>
            <consortium name="Pathogen Informatics"/>
            <person name="Doyle S."/>
        </authorList>
    </citation>
    <scope>NUCLEOTIDE SEQUENCE [LARGE SCALE GENOMIC DNA]</scope>
    <source>
        <strain evidence="11 12">NCTC10005</strain>
    </source>
</reference>
<comment type="function">
    <text evidence="9">Involved in the efflux of sugars. The physiological role may be the reduction of the intracellular concentration of toxic sugars or sugar metabolites.</text>
</comment>
<evidence type="ECO:0000256" key="4">
    <source>
        <dbReference type="ARBA" id="ARBA00022519"/>
    </source>
</evidence>
<evidence type="ECO:0000256" key="1">
    <source>
        <dbReference type="ARBA" id="ARBA00004651"/>
    </source>
</evidence>
<dbReference type="Pfam" id="PF07690">
    <property type="entry name" value="MFS_1"/>
    <property type="match status" value="1"/>
</dbReference>
<dbReference type="GO" id="GO:0015144">
    <property type="term" value="F:carbohydrate transmembrane transporter activity"/>
    <property type="evidence" value="ECO:0007669"/>
    <property type="project" value="UniProtKB-UniRule"/>
</dbReference>
<evidence type="ECO:0000256" key="9">
    <source>
        <dbReference type="HAMAP-Rule" id="MF_00517"/>
    </source>
</evidence>
<keyword evidence="7 9" id="KW-1133">Transmembrane helix</keyword>
<dbReference type="Gene3D" id="1.20.1250.20">
    <property type="entry name" value="MFS general substrate transporter like domains"/>
    <property type="match status" value="1"/>
</dbReference>
<dbReference type="InterPro" id="IPR050189">
    <property type="entry name" value="MFS_Efflux_Transporters"/>
</dbReference>
<dbReference type="Proteomes" id="UP000255106">
    <property type="component" value="Unassembled WGS sequence"/>
</dbReference>
<keyword evidence="8 9" id="KW-0472">Membrane</keyword>
<evidence type="ECO:0000256" key="8">
    <source>
        <dbReference type="ARBA" id="ARBA00023136"/>
    </source>
</evidence>
<proteinExistence type="inferred from homology"/>
<dbReference type="InterPro" id="IPR023495">
    <property type="entry name" value="Sugar_effux_transptr_put"/>
</dbReference>
<feature type="transmembrane region" description="Helical" evidence="9">
    <location>
        <begin position="12"/>
        <end position="36"/>
    </location>
</feature>
<dbReference type="SUPFAM" id="SSF103473">
    <property type="entry name" value="MFS general substrate transporter"/>
    <property type="match status" value="1"/>
</dbReference>
<feature type="transmembrane region" description="Helical" evidence="9">
    <location>
        <begin position="301"/>
        <end position="321"/>
    </location>
</feature>
<protein>
    <recommendedName>
        <fullName evidence="9">Probable sugar efflux transporter</fullName>
    </recommendedName>
</protein>
<evidence type="ECO:0000256" key="3">
    <source>
        <dbReference type="ARBA" id="ARBA00022475"/>
    </source>
</evidence>
<evidence type="ECO:0000313" key="12">
    <source>
        <dbReference type="Proteomes" id="UP000255106"/>
    </source>
</evidence>
<feature type="transmembrane region" description="Helical" evidence="9">
    <location>
        <begin position="169"/>
        <end position="189"/>
    </location>
</feature>
<dbReference type="AlphaFoldDB" id="A0A0M7BK93"/>
<evidence type="ECO:0000259" key="10">
    <source>
        <dbReference type="PROSITE" id="PS50850"/>
    </source>
</evidence>
<dbReference type="InterPro" id="IPR020846">
    <property type="entry name" value="MFS_dom"/>
</dbReference>
<dbReference type="PANTHER" id="PTHR43124:SF4">
    <property type="entry name" value="SUGAR EFFLUX TRANSPORTER"/>
    <property type="match status" value="1"/>
</dbReference>
<gene>
    <name evidence="9 11" type="primary">sotB</name>
    <name evidence="11" type="ORF">NCTC10005_04676</name>
</gene>
<feature type="domain" description="Major facilitator superfamily (MFS) profile" evidence="10">
    <location>
        <begin position="14"/>
        <end position="388"/>
    </location>
</feature>
<name>A0A0M7BK93_ENTCL</name>
<evidence type="ECO:0000256" key="7">
    <source>
        <dbReference type="ARBA" id="ARBA00022989"/>
    </source>
</evidence>
<sequence>MTTNTVSRRVAWLRVVTLAIAAFIFNTTEFVPVGLLSDIAASFQMETAQVGIMLTIYAWVVALMSLPFMLLTSQMERRKLLIGLFALFIASHVLSFLAWNFTVLVLSRVGIAFAHAVFWSITASLAIRLAPAGKRAQALSLIATGTALAMVLGLPIGRIVGQYFGWRTTFFAIGMGALVTLVCLVKLLPKLPSEHSGSLKSLPLLMRRPALLSIYLLTVIVVTAHYTAYSYIEPFVQVVAGFSGNFATLLLLLLGGAGIIGSILFGKLGNQHASALVSSAIGLLLACLLLLMPAAGSESQLAILSLFWGVAIMIIGLGMQVKVLALAPDATDVAMSLFSGIFNLGIGAGALVGNQVILHVSMSAIGYLGAIPALVALIWSVLIFRKWPVALEEQGQHG</sequence>
<dbReference type="EMBL" id="UGJB01000004">
    <property type="protein sequence ID" value="STQ11895.1"/>
    <property type="molecule type" value="Genomic_DNA"/>
</dbReference>
<keyword evidence="3 9" id="KW-1003">Cell membrane</keyword>
<keyword evidence="2 9" id="KW-0813">Transport</keyword>
<feature type="transmembrane region" description="Helical" evidence="9">
    <location>
        <begin position="210"/>
        <end position="232"/>
    </location>
</feature>
<feature type="transmembrane region" description="Helical" evidence="9">
    <location>
        <begin position="244"/>
        <end position="266"/>
    </location>
</feature>
<dbReference type="PROSITE" id="PS50850">
    <property type="entry name" value="MFS"/>
    <property type="match status" value="1"/>
</dbReference>
<keyword evidence="5 9" id="KW-0762">Sugar transport</keyword>
<dbReference type="GeneID" id="83573557"/>
<dbReference type="NCBIfam" id="NF002921">
    <property type="entry name" value="PRK03545.1"/>
    <property type="match status" value="1"/>
</dbReference>
<evidence type="ECO:0000256" key="2">
    <source>
        <dbReference type="ARBA" id="ARBA00022448"/>
    </source>
</evidence>
<organism evidence="11 12">
    <name type="scientific">Enterobacter cloacae</name>
    <dbReference type="NCBI Taxonomy" id="550"/>
    <lineage>
        <taxon>Bacteria</taxon>
        <taxon>Pseudomonadati</taxon>
        <taxon>Pseudomonadota</taxon>
        <taxon>Gammaproteobacteria</taxon>
        <taxon>Enterobacterales</taxon>
        <taxon>Enterobacteriaceae</taxon>
        <taxon>Enterobacter</taxon>
        <taxon>Enterobacter cloacae complex</taxon>
    </lineage>
</organism>
<keyword evidence="6 9" id="KW-0812">Transmembrane</keyword>
<comment type="similarity">
    <text evidence="9">Belongs to the major facilitator superfamily. SotB (TC 2.A.1.2) family.</text>
</comment>
<dbReference type="PANTHER" id="PTHR43124">
    <property type="entry name" value="PURINE EFFLUX PUMP PBUE"/>
    <property type="match status" value="1"/>
</dbReference>
<dbReference type="RefSeq" id="WP_044158412.1">
    <property type="nucleotide sequence ID" value="NZ_CABMNF010000002.1"/>
</dbReference>
<feature type="transmembrane region" description="Helical" evidence="9">
    <location>
        <begin position="273"/>
        <end position="295"/>
    </location>
</feature>
<dbReference type="InterPro" id="IPR036259">
    <property type="entry name" value="MFS_trans_sf"/>
</dbReference>
<feature type="transmembrane region" description="Helical" evidence="9">
    <location>
        <begin position="364"/>
        <end position="384"/>
    </location>
</feature>
<dbReference type="CDD" id="cd17324">
    <property type="entry name" value="MFS_NepI_like"/>
    <property type="match status" value="1"/>
</dbReference>
<dbReference type="GO" id="GO:0005886">
    <property type="term" value="C:plasma membrane"/>
    <property type="evidence" value="ECO:0007669"/>
    <property type="project" value="UniProtKB-SubCell"/>
</dbReference>
<evidence type="ECO:0000256" key="5">
    <source>
        <dbReference type="ARBA" id="ARBA00022597"/>
    </source>
</evidence>
<feature type="transmembrane region" description="Helical" evidence="9">
    <location>
        <begin position="139"/>
        <end position="157"/>
    </location>
</feature>